<evidence type="ECO:0000256" key="1">
    <source>
        <dbReference type="SAM" id="MobiDB-lite"/>
    </source>
</evidence>
<reference evidence="3" key="1">
    <citation type="submission" date="2001-07" db="EMBL/GenBank/DDBJ databases">
        <title>Oryza sativa nipponbare(GA3) genomic DNA, chromosome 7, BAC clone:OJ1579_C03.</title>
        <authorList>
            <person name="Sasaki T."/>
            <person name="Matsumoto T."/>
            <person name="Yamamoto K."/>
        </authorList>
    </citation>
    <scope>NUCLEOTIDE SEQUENCE</scope>
</reference>
<accession>Q84ZJ1</accession>
<protein>
    <submittedName>
        <fullName evidence="2">Uncharacterized protein</fullName>
    </submittedName>
</protein>
<dbReference type="EMBL" id="AP003915">
    <property type="protein sequence ID" value="BAD30418.1"/>
    <property type="molecule type" value="Genomic_DNA"/>
</dbReference>
<dbReference type="AlphaFoldDB" id="Q84ZJ1"/>
<sequence length="95" mass="10700">MPSASPAALLCPRSEMPPLCLLRPRAAHARSRRLPSAALGGGVATVDEAGGGRQGGALRRRRLWRRRVYGKERERWQRRRHARSLTDESTTTWRS</sequence>
<dbReference type="Proteomes" id="UP000000763">
    <property type="component" value="Chromosome 7"/>
</dbReference>
<organism evidence="2 4">
    <name type="scientific">Oryza sativa subsp. japonica</name>
    <name type="common">Rice</name>
    <dbReference type="NCBI Taxonomy" id="39947"/>
    <lineage>
        <taxon>Eukaryota</taxon>
        <taxon>Viridiplantae</taxon>
        <taxon>Streptophyta</taxon>
        <taxon>Embryophyta</taxon>
        <taxon>Tracheophyta</taxon>
        <taxon>Spermatophyta</taxon>
        <taxon>Magnoliopsida</taxon>
        <taxon>Liliopsida</taxon>
        <taxon>Poales</taxon>
        <taxon>Poaceae</taxon>
        <taxon>BOP clade</taxon>
        <taxon>Oryzoideae</taxon>
        <taxon>Oryzeae</taxon>
        <taxon>Oryzinae</taxon>
        <taxon>Oryza</taxon>
        <taxon>Oryza sativa</taxon>
    </lineage>
</organism>
<evidence type="ECO:0000313" key="4">
    <source>
        <dbReference type="Proteomes" id="UP000000763"/>
    </source>
</evidence>
<name>Q84ZJ1_ORYSJ</name>
<reference evidence="2" key="2">
    <citation type="submission" date="2001-10" db="EMBL/GenBank/DDBJ databases">
        <title>Oryza sativa nipponbare(GA3) genomic DNA, chromosome 7, PAC clone:P0453E05.</title>
        <authorList>
            <person name="Sasaki T."/>
            <person name="Matsumoto T."/>
            <person name="Yamamoto K."/>
        </authorList>
    </citation>
    <scope>NUCLEOTIDE SEQUENCE</scope>
</reference>
<reference evidence="4" key="4">
    <citation type="journal article" date="2008" name="Nucleic Acids Res.">
        <title>The rice annotation project database (RAP-DB): 2008 update.</title>
        <authorList>
            <consortium name="The rice annotation project (RAP)"/>
        </authorList>
    </citation>
    <scope>GENOME REANNOTATION</scope>
    <source>
        <strain evidence="4">cv. Nipponbare</strain>
    </source>
</reference>
<reference evidence="4" key="3">
    <citation type="journal article" date="2005" name="Nature">
        <title>The map-based sequence of the rice genome.</title>
        <authorList>
            <consortium name="International rice genome sequencing project (IRGSP)"/>
            <person name="Matsumoto T."/>
            <person name="Wu J."/>
            <person name="Kanamori H."/>
            <person name="Katayose Y."/>
            <person name="Fujisawa M."/>
            <person name="Namiki N."/>
            <person name="Mizuno H."/>
            <person name="Yamamoto K."/>
            <person name="Antonio B.A."/>
            <person name="Baba T."/>
            <person name="Sakata K."/>
            <person name="Nagamura Y."/>
            <person name="Aoki H."/>
            <person name="Arikawa K."/>
            <person name="Arita K."/>
            <person name="Bito T."/>
            <person name="Chiden Y."/>
            <person name="Fujitsuka N."/>
            <person name="Fukunaka R."/>
            <person name="Hamada M."/>
            <person name="Harada C."/>
            <person name="Hayashi A."/>
            <person name="Hijishita S."/>
            <person name="Honda M."/>
            <person name="Hosokawa S."/>
            <person name="Ichikawa Y."/>
            <person name="Idonuma A."/>
            <person name="Iijima M."/>
            <person name="Ikeda M."/>
            <person name="Ikeno M."/>
            <person name="Ito K."/>
            <person name="Ito S."/>
            <person name="Ito T."/>
            <person name="Ito Y."/>
            <person name="Ito Y."/>
            <person name="Iwabuchi A."/>
            <person name="Kamiya K."/>
            <person name="Karasawa W."/>
            <person name="Kurita K."/>
            <person name="Katagiri S."/>
            <person name="Kikuta A."/>
            <person name="Kobayashi H."/>
            <person name="Kobayashi N."/>
            <person name="Machita K."/>
            <person name="Maehara T."/>
            <person name="Masukawa M."/>
            <person name="Mizubayashi T."/>
            <person name="Mukai Y."/>
            <person name="Nagasaki H."/>
            <person name="Nagata Y."/>
            <person name="Naito S."/>
            <person name="Nakashima M."/>
            <person name="Nakama Y."/>
            <person name="Nakamichi Y."/>
            <person name="Nakamura M."/>
            <person name="Meguro A."/>
            <person name="Negishi M."/>
            <person name="Ohta I."/>
            <person name="Ohta T."/>
            <person name="Okamoto M."/>
            <person name="Ono N."/>
            <person name="Saji S."/>
            <person name="Sakaguchi M."/>
            <person name="Sakai K."/>
            <person name="Shibata M."/>
            <person name="Shimokawa T."/>
            <person name="Song J."/>
            <person name="Takazaki Y."/>
            <person name="Terasawa K."/>
            <person name="Tsugane M."/>
            <person name="Tsuji K."/>
            <person name="Ueda S."/>
            <person name="Waki K."/>
            <person name="Yamagata H."/>
            <person name="Yamamoto M."/>
            <person name="Yamamoto S."/>
            <person name="Yamane H."/>
            <person name="Yoshiki S."/>
            <person name="Yoshihara R."/>
            <person name="Yukawa K."/>
            <person name="Zhong H."/>
            <person name="Yano M."/>
            <person name="Yuan Q."/>
            <person name="Ouyang S."/>
            <person name="Liu J."/>
            <person name="Jones K.M."/>
            <person name="Gansberger K."/>
            <person name="Moffat K."/>
            <person name="Hill J."/>
            <person name="Bera J."/>
            <person name="Fadrosh D."/>
            <person name="Jin S."/>
            <person name="Johri S."/>
            <person name="Kim M."/>
            <person name="Overton L."/>
            <person name="Reardon M."/>
            <person name="Tsitrin T."/>
            <person name="Vuong H."/>
            <person name="Weaver B."/>
            <person name="Ciecko A."/>
            <person name="Tallon L."/>
            <person name="Jackson J."/>
            <person name="Pai G."/>
            <person name="Aken S.V."/>
            <person name="Utterback T."/>
            <person name="Reidmuller S."/>
            <person name="Feldblyum T."/>
            <person name="Hsiao J."/>
            <person name="Zismann V."/>
            <person name="Iobst S."/>
            <person name="de Vazeille A.R."/>
            <person name="Buell C.R."/>
            <person name="Ying K."/>
            <person name="Li Y."/>
            <person name="Lu T."/>
            <person name="Huang Y."/>
            <person name="Zhao Q."/>
            <person name="Feng Q."/>
            <person name="Zhang L."/>
            <person name="Zhu J."/>
            <person name="Weng Q."/>
            <person name="Mu J."/>
            <person name="Lu Y."/>
            <person name="Fan D."/>
            <person name="Liu Y."/>
            <person name="Guan J."/>
            <person name="Zhang Y."/>
            <person name="Yu S."/>
            <person name="Liu X."/>
            <person name="Zhang Y."/>
            <person name="Hong G."/>
            <person name="Han B."/>
            <person name="Choisne N."/>
            <person name="Demange N."/>
            <person name="Orjeda G."/>
            <person name="Samain S."/>
            <person name="Cattolico L."/>
            <person name="Pelletier E."/>
            <person name="Couloux A."/>
            <person name="Segurens B."/>
            <person name="Wincker P."/>
            <person name="D'Hont A."/>
            <person name="Scarpelli C."/>
            <person name="Weissenbach J."/>
            <person name="Salanoubat M."/>
            <person name="Quetier F."/>
            <person name="Yu Y."/>
            <person name="Kim H.R."/>
            <person name="Rambo T."/>
            <person name="Currie J."/>
            <person name="Collura K."/>
            <person name="Luo M."/>
            <person name="Yang T."/>
            <person name="Ammiraju J.S.S."/>
            <person name="Engler F."/>
            <person name="Soderlund C."/>
            <person name="Wing R.A."/>
            <person name="Palmer L.E."/>
            <person name="de la Bastide M."/>
            <person name="Spiegel L."/>
            <person name="Nascimento L."/>
            <person name="Zutavern T."/>
            <person name="O'Shaughnessy A."/>
            <person name="Dike S."/>
            <person name="Dedhia N."/>
            <person name="Preston R."/>
            <person name="Balija V."/>
            <person name="McCombie W.R."/>
            <person name="Chow T."/>
            <person name="Chen H."/>
            <person name="Chung M."/>
            <person name="Chen C."/>
            <person name="Shaw J."/>
            <person name="Wu H."/>
            <person name="Hsiao K."/>
            <person name="Chao Y."/>
            <person name="Chu M."/>
            <person name="Cheng C."/>
            <person name="Hour A."/>
            <person name="Lee P."/>
            <person name="Lin S."/>
            <person name="Lin Y."/>
            <person name="Liou J."/>
            <person name="Liu S."/>
            <person name="Hsing Y."/>
            <person name="Raghuvanshi S."/>
            <person name="Mohanty A."/>
            <person name="Bharti A.K."/>
            <person name="Gaur A."/>
            <person name="Gupta V."/>
            <person name="Kumar D."/>
            <person name="Ravi V."/>
            <person name="Vij S."/>
            <person name="Kapur A."/>
            <person name="Khurana P."/>
            <person name="Khurana P."/>
            <person name="Khurana J.P."/>
            <person name="Tyagi A.K."/>
            <person name="Gaikwad K."/>
            <person name="Singh A."/>
            <person name="Dalal V."/>
            <person name="Srivastava S."/>
            <person name="Dixit A."/>
            <person name="Pal A.K."/>
            <person name="Ghazi I.A."/>
            <person name="Yadav M."/>
            <person name="Pandit A."/>
            <person name="Bhargava A."/>
            <person name="Sureshbabu K."/>
            <person name="Batra K."/>
            <person name="Sharma T.R."/>
            <person name="Mohapatra T."/>
            <person name="Singh N.K."/>
            <person name="Messing J."/>
            <person name="Nelson A.B."/>
            <person name="Fuks G."/>
            <person name="Kavchok S."/>
            <person name="Keizer G."/>
            <person name="Linton E."/>
            <person name="Llaca V."/>
            <person name="Song R."/>
            <person name="Tanyolac B."/>
            <person name="Young S."/>
            <person name="Ho-Il K."/>
            <person name="Hahn J.H."/>
            <person name="Sangsakoo G."/>
            <person name="Vanavichit A."/>
            <person name="de Mattos Luiz.A.T."/>
            <person name="Zimmer P.D."/>
            <person name="Malone G."/>
            <person name="Dellagostin O."/>
            <person name="de Oliveira A.C."/>
            <person name="Bevan M."/>
            <person name="Bancroft I."/>
            <person name="Minx P."/>
            <person name="Cordum H."/>
            <person name="Wilson R."/>
            <person name="Cheng Z."/>
            <person name="Jin W."/>
            <person name="Jiang J."/>
            <person name="Leong S.A."/>
            <person name="Iwama H."/>
            <person name="Gojobori T."/>
            <person name="Itoh T."/>
            <person name="Niimura Y."/>
            <person name="Fujii Y."/>
            <person name="Habara T."/>
            <person name="Sakai H."/>
            <person name="Sato Y."/>
            <person name="Wilson G."/>
            <person name="Kumar K."/>
            <person name="McCouch S."/>
            <person name="Juretic N."/>
            <person name="Hoen D."/>
            <person name="Wright S."/>
            <person name="Bruskiewich R."/>
            <person name="Bureau T."/>
            <person name="Miyao A."/>
            <person name="Hirochika H."/>
            <person name="Nishikawa T."/>
            <person name="Kadowaki K."/>
            <person name="Sugiura M."/>
            <person name="Burr B."/>
            <person name="Sasaki T."/>
        </authorList>
    </citation>
    <scope>NUCLEOTIDE SEQUENCE [LARGE SCALE GENOMIC DNA]</scope>
    <source>
        <strain evidence="4">cv. Nipponbare</strain>
    </source>
</reference>
<gene>
    <name evidence="2" type="primary">P0453E05.131</name>
    <name evidence="3" type="ORF">OJ1579_C03.13</name>
</gene>
<dbReference type="EMBL" id="AP004275">
    <property type="protein sequence ID" value="BAC55714.1"/>
    <property type="molecule type" value="Genomic_DNA"/>
</dbReference>
<evidence type="ECO:0000313" key="3">
    <source>
        <dbReference type="EMBL" id="BAD30418.1"/>
    </source>
</evidence>
<evidence type="ECO:0000313" key="2">
    <source>
        <dbReference type="EMBL" id="BAC55714.1"/>
    </source>
</evidence>
<proteinExistence type="predicted"/>
<feature type="region of interest" description="Disordered" evidence="1">
    <location>
        <begin position="75"/>
        <end position="95"/>
    </location>
</feature>